<feature type="compositionally biased region" description="Polar residues" evidence="1">
    <location>
        <begin position="85"/>
        <end position="98"/>
    </location>
</feature>
<reference evidence="2 3" key="1">
    <citation type="submission" date="2020-08" db="EMBL/GenBank/DDBJ databases">
        <authorList>
            <person name="Hejnol A."/>
        </authorList>
    </citation>
    <scope>NUCLEOTIDE SEQUENCE [LARGE SCALE GENOMIC DNA]</scope>
</reference>
<dbReference type="EMBL" id="CAJFCJ010000007">
    <property type="protein sequence ID" value="CAD5117731.1"/>
    <property type="molecule type" value="Genomic_DNA"/>
</dbReference>
<evidence type="ECO:0000313" key="2">
    <source>
        <dbReference type="EMBL" id="CAD5117731.1"/>
    </source>
</evidence>
<accession>A0A7I8VN69</accession>
<feature type="region of interest" description="Disordered" evidence="1">
    <location>
        <begin position="62"/>
        <end position="98"/>
    </location>
</feature>
<evidence type="ECO:0000256" key="1">
    <source>
        <dbReference type="SAM" id="MobiDB-lite"/>
    </source>
</evidence>
<dbReference type="AlphaFoldDB" id="A0A7I8VN69"/>
<protein>
    <submittedName>
        <fullName evidence="2">DgyrCDS6477</fullName>
    </submittedName>
</protein>
<dbReference type="Proteomes" id="UP000549394">
    <property type="component" value="Unassembled WGS sequence"/>
</dbReference>
<name>A0A7I8VN69_9ANNE</name>
<evidence type="ECO:0000313" key="3">
    <source>
        <dbReference type="Proteomes" id="UP000549394"/>
    </source>
</evidence>
<organism evidence="2 3">
    <name type="scientific">Dimorphilus gyrociliatus</name>
    <dbReference type="NCBI Taxonomy" id="2664684"/>
    <lineage>
        <taxon>Eukaryota</taxon>
        <taxon>Metazoa</taxon>
        <taxon>Spiralia</taxon>
        <taxon>Lophotrochozoa</taxon>
        <taxon>Annelida</taxon>
        <taxon>Polychaeta</taxon>
        <taxon>Polychaeta incertae sedis</taxon>
        <taxon>Dinophilidae</taxon>
        <taxon>Dimorphilus</taxon>
    </lineage>
</organism>
<gene>
    <name evidence="2" type="ORF">DGYR_LOCUS6232</name>
</gene>
<comment type="caution">
    <text evidence="2">The sequence shown here is derived from an EMBL/GenBank/DDBJ whole genome shotgun (WGS) entry which is preliminary data.</text>
</comment>
<sequence>MTTTTPVATTTTKLLQQQLLQQQLLQQLLQQLQLTTTEATTTTTMKPTEKSNIGKVTIKRLVPASEKNAGQYETVADNETPPTGDDNTIKFTNTSPHG</sequence>
<proteinExistence type="predicted"/>
<keyword evidence="3" id="KW-1185">Reference proteome</keyword>